<reference evidence="1 2" key="1">
    <citation type="submission" date="2018-08" db="EMBL/GenBank/DDBJ databases">
        <title>A genome reference for cultivated species of the human gut microbiota.</title>
        <authorList>
            <person name="Zou Y."/>
            <person name="Xue W."/>
            <person name="Luo G."/>
        </authorList>
    </citation>
    <scope>NUCLEOTIDE SEQUENCE [LARGE SCALE GENOMIC DNA]</scope>
    <source>
        <strain evidence="1 2">AM18-6</strain>
    </source>
</reference>
<organism evidence="1 2">
    <name type="scientific">Bacteroides fragilis</name>
    <dbReference type="NCBI Taxonomy" id="817"/>
    <lineage>
        <taxon>Bacteria</taxon>
        <taxon>Pseudomonadati</taxon>
        <taxon>Bacteroidota</taxon>
        <taxon>Bacteroidia</taxon>
        <taxon>Bacteroidales</taxon>
        <taxon>Bacteroidaceae</taxon>
        <taxon>Bacteroides</taxon>
    </lineage>
</organism>
<dbReference type="EMBL" id="QRJE01000008">
    <property type="protein sequence ID" value="RHH14464.1"/>
    <property type="molecule type" value="Genomic_DNA"/>
</dbReference>
<evidence type="ECO:0000313" key="1">
    <source>
        <dbReference type="EMBL" id="RHH14464.1"/>
    </source>
</evidence>
<evidence type="ECO:0000313" key="2">
    <source>
        <dbReference type="Proteomes" id="UP000266644"/>
    </source>
</evidence>
<sequence length="257" mass="30122">MNKSIVILESISGNKPSEQFDFLSIQIENQTIILVAHLRGNGYVKLFTLQSYYEYFVLNQEDAVCQHIDQATYDSNLLLERFIKHHYFGMPLFQEELMFGFMGNGVSVCDKLRTQNHDYMQVAHIASNRKVTYCNPISNEGWARIEKFAESENIAIDSQGISALSPVNKEIIKNEENRKLLEHISSRFKRKRSYLDLHNEICVAFNGLSKDCKFDVNNLISAWYRNECDFIRWFNSMLPDEQEQFLKYYRKHFPIGS</sequence>
<name>A0A396C6Z2_BACFG</name>
<accession>A0A396C6Z2</accession>
<comment type="caution">
    <text evidence="1">The sequence shown here is derived from an EMBL/GenBank/DDBJ whole genome shotgun (WGS) entry which is preliminary data.</text>
</comment>
<protein>
    <submittedName>
        <fullName evidence="1">Uncharacterized protein</fullName>
    </submittedName>
</protein>
<dbReference type="RefSeq" id="WP_122330112.1">
    <property type="nucleotide sequence ID" value="NZ_JAQDYY010000001.1"/>
</dbReference>
<gene>
    <name evidence="1" type="ORF">DW228_06595</name>
</gene>
<dbReference type="AlphaFoldDB" id="A0A396C6Z2"/>
<dbReference type="Proteomes" id="UP000266644">
    <property type="component" value="Unassembled WGS sequence"/>
</dbReference>
<proteinExistence type="predicted"/>